<dbReference type="InterPro" id="IPR027417">
    <property type="entry name" value="P-loop_NTPase"/>
</dbReference>
<evidence type="ECO:0000313" key="7">
    <source>
        <dbReference type="Proteomes" id="UP000254181"/>
    </source>
</evidence>
<dbReference type="EC" id="3.6.3.17" evidence="6"/>
<dbReference type="Pfam" id="PF00005">
    <property type="entry name" value="ABC_tran"/>
    <property type="match status" value="1"/>
</dbReference>
<sequence>MTTDQHQEILRTEGLSKFFPGVKALDNVNFSLRRGEIMALLGENGAGKSTLIKALTGVYHADRGTIWLEGQAISPKNTAHAQQLGIGTVYQEVNLLPNMSVADNLFIGREPKRFGLLRRKEMEKRATETDGILRFLPRRARTAQPLFSRDAANRRHLPGYRSLRQSADPR</sequence>
<dbReference type="EMBL" id="UGEM01000004">
    <property type="protein sequence ID" value="STP22568.1"/>
    <property type="molecule type" value="Genomic_DNA"/>
</dbReference>
<dbReference type="PANTHER" id="PTHR43790">
    <property type="entry name" value="CARBOHYDRATE TRANSPORT ATP-BINDING PROTEIN MG119-RELATED"/>
    <property type="match status" value="1"/>
</dbReference>
<evidence type="ECO:0000256" key="4">
    <source>
        <dbReference type="ARBA" id="ARBA00022840"/>
    </source>
</evidence>
<keyword evidence="3" id="KW-0547">Nucleotide-binding</keyword>
<reference evidence="6 7" key="1">
    <citation type="submission" date="2018-06" db="EMBL/GenBank/DDBJ databases">
        <authorList>
            <consortium name="Pathogen Informatics"/>
            <person name="Doyle S."/>
        </authorList>
    </citation>
    <scope>NUCLEOTIDE SEQUENCE [LARGE SCALE GENOMIC DNA]</scope>
    <source>
        <strain evidence="6 7">NCTC9075</strain>
    </source>
</reference>
<gene>
    <name evidence="6" type="primary">ytfR_2</name>
    <name evidence="6" type="ORF">NCTC9075_06059</name>
</gene>
<evidence type="ECO:0000256" key="2">
    <source>
        <dbReference type="ARBA" id="ARBA00022737"/>
    </source>
</evidence>
<dbReference type="PANTHER" id="PTHR43790:SF9">
    <property type="entry name" value="GALACTOFURANOSE TRANSPORTER ATP-BINDING PROTEIN YTFR"/>
    <property type="match status" value="1"/>
</dbReference>
<keyword evidence="2" id="KW-0677">Repeat</keyword>
<keyword evidence="4 6" id="KW-0067">ATP-binding</keyword>
<evidence type="ECO:0000259" key="5">
    <source>
        <dbReference type="Pfam" id="PF00005"/>
    </source>
</evidence>
<dbReference type="SUPFAM" id="SSF52540">
    <property type="entry name" value="P-loop containing nucleoside triphosphate hydrolases"/>
    <property type="match status" value="1"/>
</dbReference>
<dbReference type="Gene3D" id="3.40.50.300">
    <property type="entry name" value="P-loop containing nucleotide triphosphate hydrolases"/>
    <property type="match status" value="1"/>
</dbReference>
<evidence type="ECO:0000313" key="6">
    <source>
        <dbReference type="EMBL" id="STP22568.1"/>
    </source>
</evidence>
<feature type="domain" description="ABC transporter" evidence="5">
    <location>
        <begin position="25"/>
        <end position="128"/>
    </location>
</feature>
<dbReference type="InterPro" id="IPR003439">
    <property type="entry name" value="ABC_transporter-like_ATP-bd"/>
</dbReference>
<accession>A0A377KDH6</accession>
<dbReference type="GO" id="GO:0016887">
    <property type="term" value="F:ATP hydrolysis activity"/>
    <property type="evidence" value="ECO:0007669"/>
    <property type="project" value="InterPro"/>
</dbReference>
<dbReference type="AlphaFoldDB" id="A0A377KDH6"/>
<proteinExistence type="predicted"/>
<keyword evidence="1" id="KW-0813">Transport</keyword>
<evidence type="ECO:0000256" key="3">
    <source>
        <dbReference type="ARBA" id="ARBA00022741"/>
    </source>
</evidence>
<organism evidence="6 7">
    <name type="scientific">Escherichia coli</name>
    <dbReference type="NCBI Taxonomy" id="562"/>
    <lineage>
        <taxon>Bacteria</taxon>
        <taxon>Pseudomonadati</taxon>
        <taxon>Pseudomonadota</taxon>
        <taxon>Gammaproteobacteria</taxon>
        <taxon>Enterobacterales</taxon>
        <taxon>Enterobacteriaceae</taxon>
        <taxon>Escherichia</taxon>
    </lineage>
</organism>
<dbReference type="GO" id="GO:0005524">
    <property type="term" value="F:ATP binding"/>
    <property type="evidence" value="ECO:0007669"/>
    <property type="project" value="UniProtKB-KW"/>
</dbReference>
<dbReference type="Proteomes" id="UP000254181">
    <property type="component" value="Unassembled WGS sequence"/>
</dbReference>
<dbReference type="InterPro" id="IPR050107">
    <property type="entry name" value="ABC_carbohydrate_import_ATPase"/>
</dbReference>
<name>A0A377KDH6_ECOLX</name>
<protein>
    <submittedName>
        <fullName evidence="6">Sugar ABC transporter ATP-binding protein</fullName>
        <ecNumber evidence="6">3.6.3.17</ecNumber>
    </submittedName>
</protein>
<evidence type="ECO:0000256" key="1">
    <source>
        <dbReference type="ARBA" id="ARBA00022448"/>
    </source>
</evidence>
<keyword evidence="6" id="KW-0378">Hydrolase</keyword>